<dbReference type="eggNOG" id="COG0535">
    <property type="taxonomic scope" value="Bacteria"/>
</dbReference>
<evidence type="ECO:0000313" key="7">
    <source>
        <dbReference type="Proteomes" id="UP000004097"/>
    </source>
</evidence>
<protein>
    <recommendedName>
        <fullName evidence="5">Radical SAM core domain-containing protein</fullName>
    </recommendedName>
</protein>
<dbReference type="EMBL" id="AECQ01000030">
    <property type="protein sequence ID" value="EFW23937.1"/>
    <property type="molecule type" value="Genomic_DNA"/>
</dbReference>
<dbReference type="GO" id="GO:0051536">
    <property type="term" value="F:iron-sulfur cluster binding"/>
    <property type="evidence" value="ECO:0007669"/>
    <property type="project" value="UniProtKB-KW"/>
</dbReference>
<dbReference type="InterPro" id="IPR050377">
    <property type="entry name" value="Radical_SAM_PqqE_MftC-like"/>
</dbReference>
<evidence type="ECO:0000256" key="3">
    <source>
        <dbReference type="ARBA" id="ARBA00023004"/>
    </source>
</evidence>
<gene>
    <name evidence="6" type="ORF">HMPREF9430_01533</name>
</gene>
<evidence type="ECO:0000256" key="2">
    <source>
        <dbReference type="ARBA" id="ARBA00022723"/>
    </source>
</evidence>
<dbReference type="Proteomes" id="UP000004097">
    <property type="component" value="Unassembled WGS sequence"/>
</dbReference>
<dbReference type="PANTHER" id="PTHR11228">
    <property type="entry name" value="RADICAL SAM DOMAIN PROTEIN"/>
    <property type="match status" value="1"/>
</dbReference>
<dbReference type="GO" id="GO:0003824">
    <property type="term" value="F:catalytic activity"/>
    <property type="evidence" value="ECO:0007669"/>
    <property type="project" value="InterPro"/>
</dbReference>
<keyword evidence="4" id="KW-0411">Iron-sulfur</keyword>
<dbReference type="InterPro" id="IPR007197">
    <property type="entry name" value="rSAM"/>
</dbReference>
<keyword evidence="3" id="KW-0408">Iron</keyword>
<dbReference type="InterPro" id="IPR013785">
    <property type="entry name" value="Aldolase_TIM"/>
</dbReference>
<dbReference type="CDD" id="cd01335">
    <property type="entry name" value="Radical_SAM"/>
    <property type="match status" value="1"/>
</dbReference>
<evidence type="ECO:0000256" key="4">
    <source>
        <dbReference type="ARBA" id="ARBA00023014"/>
    </source>
</evidence>
<dbReference type="SUPFAM" id="SSF102114">
    <property type="entry name" value="Radical SAM enzymes"/>
    <property type="match status" value="1"/>
</dbReference>
<comment type="caution">
    <text evidence="6">The sequence shown here is derived from an EMBL/GenBank/DDBJ whole genome shotgun (WGS) entry which is preliminary data.</text>
</comment>
<dbReference type="Pfam" id="PF04055">
    <property type="entry name" value="Radical_SAM"/>
    <property type="match status" value="1"/>
</dbReference>
<name>E7MPQ1_9FIRM</name>
<accession>E7MPQ1</accession>
<dbReference type="GO" id="GO:0046872">
    <property type="term" value="F:metal ion binding"/>
    <property type="evidence" value="ECO:0007669"/>
    <property type="project" value="UniProtKB-KW"/>
</dbReference>
<evidence type="ECO:0000259" key="5">
    <source>
        <dbReference type="Pfam" id="PF04055"/>
    </source>
</evidence>
<keyword evidence="1" id="KW-0949">S-adenosyl-L-methionine</keyword>
<organism evidence="6 7">
    <name type="scientific">Solobacterium moorei F0204</name>
    <dbReference type="NCBI Taxonomy" id="706433"/>
    <lineage>
        <taxon>Bacteria</taxon>
        <taxon>Bacillati</taxon>
        <taxon>Bacillota</taxon>
        <taxon>Erysipelotrichia</taxon>
        <taxon>Erysipelotrichales</taxon>
        <taxon>Erysipelotrichaceae</taxon>
        <taxon>Solobacterium</taxon>
    </lineage>
</organism>
<sequence length="98" mass="10729">MLNELADLKVKSVEFSGGGEPTTHPDIIEIIRHAKSLGLNIGIVTNGNSLEKLFPVLDAFTFIRISLDAATKDKYQFVHGVNTFESVINNISVMINLS</sequence>
<proteinExistence type="predicted"/>
<dbReference type="STRING" id="706433.HMPREF9430_01533"/>
<dbReference type="PANTHER" id="PTHR11228:SF7">
    <property type="entry name" value="PQQA PEPTIDE CYCLASE"/>
    <property type="match status" value="1"/>
</dbReference>
<reference evidence="6 7" key="1">
    <citation type="submission" date="2010-08" db="EMBL/GenBank/DDBJ databases">
        <authorList>
            <person name="Weinstock G."/>
            <person name="Sodergren E."/>
            <person name="Clifton S."/>
            <person name="Fulton L."/>
            <person name="Fulton B."/>
            <person name="Courtney L."/>
            <person name="Fronick C."/>
            <person name="Harrison M."/>
            <person name="Strong C."/>
            <person name="Farmer C."/>
            <person name="Delahaunty K."/>
            <person name="Markovic C."/>
            <person name="Hall O."/>
            <person name="Minx P."/>
            <person name="Tomlinson C."/>
            <person name="Mitreva M."/>
            <person name="Hou S."/>
            <person name="Chen J."/>
            <person name="Wollam A."/>
            <person name="Pepin K.H."/>
            <person name="Johnson M."/>
            <person name="Bhonagiri V."/>
            <person name="Zhang X."/>
            <person name="Suruliraj S."/>
            <person name="Warren W."/>
            <person name="Chinwalla A."/>
            <person name="Mardis E.R."/>
            <person name="Wilson R.K."/>
        </authorList>
    </citation>
    <scope>NUCLEOTIDE SEQUENCE [LARGE SCALE GENOMIC DNA]</scope>
    <source>
        <strain evidence="6 7">F0204</strain>
    </source>
</reference>
<dbReference type="HOGENOM" id="CLU_2332158_0_0_9"/>
<dbReference type="AlphaFoldDB" id="E7MPQ1"/>
<keyword evidence="7" id="KW-1185">Reference proteome</keyword>
<evidence type="ECO:0000313" key="6">
    <source>
        <dbReference type="EMBL" id="EFW23937.1"/>
    </source>
</evidence>
<evidence type="ECO:0000256" key="1">
    <source>
        <dbReference type="ARBA" id="ARBA00022691"/>
    </source>
</evidence>
<dbReference type="InterPro" id="IPR058240">
    <property type="entry name" value="rSAM_sf"/>
</dbReference>
<keyword evidence="2" id="KW-0479">Metal-binding</keyword>
<feature type="domain" description="Radical SAM core" evidence="5">
    <location>
        <begin position="8"/>
        <end position="92"/>
    </location>
</feature>
<dbReference type="Gene3D" id="3.20.20.70">
    <property type="entry name" value="Aldolase class I"/>
    <property type="match status" value="1"/>
</dbReference>